<name>A0A0H3BLY3_TREPS</name>
<dbReference type="KEGG" id="tpp:TPASS_0992"/>
<evidence type="ECO:0000313" key="2">
    <source>
        <dbReference type="Proteomes" id="UP000001202"/>
    </source>
</evidence>
<dbReference type="AlphaFoldDB" id="A0A0H3BLY3"/>
<dbReference type="EMBL" id="CP000805">
    <property type="protein sequence ID" value="ACD71408.1"/>
    <property type="molecule type" value="Genomic_DNA"/>
</dbReference>
<dbReference type="Proteomes" id="UP000001202">
    <property type="component" value="Chromosome"/>
</dbReference>
<protein>
    <submittedName>
        <fullName evidence="1">Uncharacterized protein</fullName>
    </submittedName>
</protein>
<organism evidence="1 2">
    <name type="scientific">Treponema pallidum subsp. pallidum (strain SS14)</name>
    <dbReference type="NCBI Taxonomy" id="455434"/>
    <lineage>
        <taxon>Bacteria</taxon>
        <taxon>Pseudomonadati</taxon>
        <taxon>Spirochaetota</taxon>
        <taxon>Spirochaetia</taxon>
        <taxon>Spirochaetales</taxon>
        <taxon>Treponemataceae</taxon>
        <taxon>Treponema</taxon>
    </lineage>
</organism>
<proteinExistence type="predicted"/>
<dbReference type="PATRIC" id="fig|455434.6.peg.979"/>
<dbReference type="RefSeq" id="WP_010882436.1">
    <property type="nucleotide sequence ID" value="NC_010741.1"/>
</dbReference>
<reference evidence="1 2" key="1">
    <citation type="journal article" date="2008" name="BMC Microbiol.">
        <title>Complete genome sequence of Treponema pallidum ssp. pallidum strain SS14 determined with oligonucleotide arrays.</title>
        <authorList>
            <person name="Matejkova P."/>
            <person name="Strouhal M."/>
            <person name="Smajs D."/>
            <person name="Norris S.J."/>
            <person name="Palzkill T."/>
            <person name="Petrosino J.F."/>
            <person name="Sodergren E."/>
            <person name="Norton J.E."/>
            <person name="Singh J."/>
            <person name="Richmond T.A."/>
            <person name="Molla M.N."/>
            <person name="Albert T.J."/>
            <person name="Weinstock G.M."/>
        </authorList>
    </citation>
    <scope>NUCLEOTIDE SEQUENCE [LARGE SCALE GENOMIC DNA]</scope>
    <source>
        <strain evidence="1 2">SS14</strain>
    </source>
</reference>
<dbReference type="GeneID" id="93876737"/>
<gene>
    <name evidence="1" type="ordered locus">TPASS_0992</name>
</gene>
<evidence type="ECO:0000313" key="1">
    <source>
        <dbReference type="EMBL" id="ACD71408.1"/>
    </source>
</evidence>
<sequence>MKKKDAFVGTIGYDGQRAVVDRARVLKHSRSSLQELLSAGAFREAAACAVWERSTEALEAVASAYNARSGSRYSAQDIAKVFGIASEPGEKAVVL</sequence>
<accession>A0A0H3BLY3</accession>